<proteinExistence type="predicted"/>
<evidence type="ECO:0000313" key="3">
    <source>
        <dbReference type="Proteomes" id="UP000228859"/>
    </source>
</evidence>
<dbReference type="EMBL" id="DLUI01000143">
    <property type="protein sequence ID" value="DAB37667.1"/>
    <property type="molecule type" value="Genomic_DNA"/>
</dbReference>
<gene>
    <name evidence="2" type="ORF">CFH83_09920</name>
</gene>
<dbReference type="InterPro" id="IPR018873">
    <property type="entry name" value="KilA-N_DNA-bd_domain"/>
</dbReference>
<evidence type="ECO:0000259" key="1">
    <source>
        <dbReference type="Pfam" id="PF10543"/>
    </source>
</evidence>
<keyword evidence="2" id="KW-0238">DNA-binding</keyword>
<comment type="caution">
    <text evidence="2">The sequence shown here is derived from an EMBL/GenBank/DDBJ whole genome shotgun (WGS) entry which is preliminary data.</text>
</comment>
<accession>A0A2D3WG00</accession>
<dbReference type="RefSeq" id="WP_303663157.1">
    <property type="nucleotide sequence ID" value="NZ_DLUI01000143.1"/>
</dbReference>
<dbReference type="Proteomes" id="UP000228859">
    <property type="component" value="Unassembled WGS sequence"/>
</dbReference>
<dbReference type="Pfam" id="PF10543">
    <property type="entry name" value="ORF6N"/>
    <property type="match status" value="1"/>
</dbReference>
<reference evidence="2 3" key="1">
    <citation type="journal article" date="2017" name="Front. Microbiol.">
        <title>Comparative Genomic Analysis of the Class Epsilonproteobacteria and Proposed Reclassification to Epsilonbacteraeota (phyl. nov.).</title>
        <authorList>
            <person name="Waite D.W."/>
            <person name="Vanwonterghem I."/>
            <person name="Rinke C."/>
            <person name="Parks D.H."/>
            <person name="Zhang Y."/>
            <person name="Takai K."/>
            <person name="Sievert S.M."/>
            <person name="Simon J."/>
            <person name="Campbell B.J."/>
            <person name="Hanson T.E."/>
            <person name="Woyke T."/>
            <person name="Klotz M.G."/>
            <person name="Hugenholtz P."/>
        </authorList>
    </citation>
    <scope>NUCLEOTIDE SEQUENCE [LARGE SCALE GENOMIC DNA]</scope>
    <source>
        <strain evidence="2">UBA12443</strain>
    </source>
</reference>
<dbReference type="GO" id="GO:0003677">
    <property type="term" value="F:DNA binding"/>
    <property type="evidence" value="ECO:0007669"/>
    <property type="project" value="UniProtKB-KW"/>
</dbReference>
<dbReference type="AlphaFoldDB" id="A0A2D3WG00"/>
<organism evidence="2 3">
    <name type="scientific">Sulfuricurvum kujiense</name>
    <dbReference type="NCBI Taxonomy" id="148813"/>
    <lineage>
        <taxon>Bacteria</taxon>
        <taxon>Pseudomonadati</taxon>
        <taxon>Campylobacterota</taxon>
        <taxon>Epsilonproteobacteria</taxon>
        <taxon>Campylobacterales</taxon>
        <taxon>Sulfurimonadaceae</taxon>
        <taxon>Sulfuricurvum</taxon>
    </lineage>
</organism>
<feature type="domain" description="KilA-N DNA-binding" evidence="1">
    <location>
        <begin position="14"/>
        <end position="127"/>
    </location>
</feature>
<sequence>MNELTTSIGETIKNKIYTIRGMQVILDSDLAELYDVETKVFNQAVKRNSERFPANFMFQLSEEENQNLRFQFGTSSSSSSLRFQNGTLDDEESLRSQFVTLENGRGKHRKYLPYVFTEQGVAMLSAVLRSQSAVQMSIHIINAFVEMRKFISNNALIFQRLDSLEQKQSKTDEKVEAILNAIEDKSIKPKQGIFYDGQVYDAYLFVSDLIKSAKKNIILIDNYVDESVLTLLSKRDANVKAMIYTKNITKQLELDLQKHNAQYPNIEIKKFDSSHDRFLLIDEKEVYHIGASLKDLGKKWFAFSKLDMGVLNIVEKLKN</sequence>
<protein>
    <submittedName>
        <fullName evidence="2">DNA-binding protein</fullName>
    </submittedName>
</protein>
<evidence type="ECO:0000313" key="2">
    <source>
        <dbReference type="EMBL" id="DAB37667.1"/>
    </source>
</evidence>
<name>A0A2D3WG00_9BACT</name>